<accession>A0ABQ2KXL4</accession>
<dbReference type="Proteomes" id="UP000606653">
    <property type="component" value="Unassembled WGS sequence"/>
</dbReference>
<evidence type="ECO:0000256" key="1">
    <source>
        <dbReference type="ARBA" id="ARBA00007789"/>
    </source>
</evidence>
<dbReference type="InterPro" id="IPR011251">
    <property type="entry name" value="Luciferase-like_dom"/>
</dbReference>
<feature type="domain" description="Luciferase-like" evidence="2">
    <location>
        <begin position="3"/>
        <end position="300"/>
    </location>
</feature>
<sequence>MLKLGILDQSTITEGSGPKEALQATTQLAIEADKLGYSRFWVSEHHSSKALAHSSPEVLVAHLAAHTSRIRLGSGGIMLPHYSAYKVAENFRLLEALYPGRIDLGVGRAPGGRPLSTRALQEGHYHSADPYPQQIIDLIAYLNDAVPADHRFAGLSVSPSVDTKPELWLLGSSGGTARLAAQTGASYAFAQFFGTPGGREATEFYHDNFEPSLMSPVPKSLAAITVICADTQEEAERLAASSDLFFLAMYKGMELPYLPSAQTAADYPYTPYDREQIAATRAYRVVGTPEQVKARLLELSEEYKTDELLIVSSIHDFEARLKSVRLVAEAFGLGSEAGAEEAEARS</sequence>
<evidence type="ECO:0000259" key="2">
    <source>
        <dbReference type="Pfam" id="PF00296"/>
    </source>
</evidence>
<comment type="similarity">
    <text evidence="1">To bacterial alkanal monooxygenase alpha and beta chains.</text>
</comment>
<comment type="caution">
    <text evidence="3">The sequence shown here is derived from an EMBL/GenBank/DDBJ whole genome shotgun (WGS) entry which is preliminary data.</text>
</comment>
<name>A0ABQ2KXL4_9BACL</name>
<dbReference type="NCBIfam" id="TIGR03558">
    <property type="entry name" value="oxido_grp_1"/>
    <property type="match status" value="1"/>
</dbReference>
<proteinExistence type="predicted"/>
<dbReference type="Gene3D" id="3.20.20.30">
    <property type="entry name" value="Luciferase-like domain"/>
    <property type="match status" value="1"/>
</dbReference>
<evidence type="ECO:0000313" key="4">
    <source>
        <dbReference type="Proteomes" id="UP000606653"/>
    </source>
</evidence>
<dbReference type="InterPro" id="IPR036661">
    <property type="entry name" value="Luciferase-like_sf"/>
</dbReference>
<dbReference type="InterPro" id="IPR019949">
    <property type="entry name" value="CmoO-like"/>
</dbReference>
<dbReference type="PANTHER" id="PTHR30137:SF19">
    <property type="entry name" value="LUCIFERASE-LIKE MONOOXYGENASE"/>
    <property type="match status" value="1"/>
</dbReference>
<dbReference type="InterPro" id="IPR050766">
    <property type="entry name" value="Bact_Lucif_Oxidored"/>
</dbReference>
<protein>
    <recommendedName>
        <fullName evidence="2">Luciferase-like domain-containing protein</fullName>
    </recommendedName>
</protein>
<gene>
    <name evidence="3" type="ORF">GCM10010969_11820</name>
</gene>
<dbReference type="EMBL" id="BMLN01000003">
    <property type="protein sequence ID" value="GGN95692.1"/>
    <property type="molecule type" value="Genomic_DNA"/>
</dbReference>
<dbReference type="Pfam" id="PF00296">
    <property type="entry name" value="Bac_luciferase"/>
    <property type="match status" value="1"/>
</dbReference>
<keyword evidence="4" id="KW-1185">Reference proteome</keyword>
<evidence type="ECO:0000313" key="3">
    <source>
        <dbReference type="EMBL" id="GGN95692.1"/>
    </source>
</evidence>
<organism evidence="3 4">
    <name type="scientific">Saccharibacillus kuerlensis</name>
    <dbReference type="NCBI Taxonomy" id="459527"/>
    <lineage>
        <taxon>Bacteria</taxon>
        <taxon>Bacillati</taxon>
        <taxon>Bacillota</taxon>
        <taxon>Bacilli</taxon>
        <taxon>Bacillales</taxon>
        <taxon>Paenibacillaceae</taxon>
        <taxon>Saccharibacillus</taxon>
    </lineage>
</organism>
<dbReference type="PANTHER" id="PTHR30137">
    <property type="entry name" value="LUCIFERASE-LIKE MONOOXYGENASE"/>
    <property type="match status" value="1"/>
</dbReference>
<dbReference type="RefSeq" id="WP_018977503.1">
    <property type="nucleotide sequence ID" value="NZ_BMLN01000003.1"/>
</dbReference>
<dbReference type="SUPFAM" id="SSF51679">
    <property type="entry name" value="Bacterial luciferase-like"/>
    <property type="match status" value="1"/>
</dbReference>
<reference evidence="4" key="1">
    <citation type="journal article" date="2019" name="Int. J. Syst. Evol. Microbiol.">
        <title>The Global Catalogue of Microorganisms (GCM) 10K type strain sequencing project: providing services to taxonomists for standard genome sequencing and annotation.</title>
        <authorList>
            <consortium name="The Broad Institute Genomics Platform"/>
            <consortium name="The Broad Institute Genome Sequencing Center for Infectious Disease"/>
            <person name="Wu L."/>
            <person name="Ma J."/>
        </authorList>
    </citation>
    <scope>NUCLEOTIDE SEQUENCE [LARGE SCALE GENOMIC DNA]</scope>
    <source>
        <strain evidence="4">CGMCC 1.6964</strain>
    </source>
</reference>